<evidence type="ECO:0000256" key="10">
    <source>
        <dbReference type="ARBA" id="ARBA00023237"/>
    </source>
</evidence>
<organism evidence="12 13">
    <name type="scientific">Phytobacter diazotrophicus</name>
    <dbReference type="NCBI Taxonomy" id="395631"/>
    <lineage>
        <taxon>Bacteria</taxon>
        <taxon>Pseudomonadati</taxon>
        <taxon>Pseudomonadota</taxon>
        <taxon>Gammaproteobacteria</taxon>
        <taxon>Enterobacterales</taxon>
        <taxon>Enterobacteriaceae</taxon>
        <taxon>Phytobacter</taxon>
    </lineage>
</organism>
<name>A0ABN6M1U9_9ENTR</name>
<keyword evidence="10" id="KW-0998">Cell outer membrane</keyword>
<keyword evidence="6 11" id="KW-0732">Signal</keyword>
<evidence type="ECO:0000256" key="11">
    <source>
        <dbReference type="SAM" id="SignalP"/>
    </source>
</evidence>
<keyword evidence="4" id="KW-0762">Sugar transport</keyword>
<dbReference type="InterPro" id="IPR009331">
    <property type="entry name" value="Oligogalacturonate-sp_porin"/>
</dbReference>
<sequence length="232" mass="27104">MKKSTYFTIALPLTLFTMNAFSAATWVDNRYAHTTASEKNQYKIGAGHIFDNGAGILVSAMYDLGQNFDQMRSTFQEYEGWYPVPLNDKWTLTPGGLSDIDSNGTKIAPYLGLDYKVSKVFSIGSRYRYNHMTHKEHDYNGNMNYNDSHQFDLFFNYQATDKLWLQLNPEFFVNANDFNASNGQKTHWEPSIVARYRLDKNWMPYAEVAWLDQDQNHDDQVRFRIGIRYYIN</sequence>
<accession>A0ABN6M1U9</accession>
<evidence type="ECO:0000256" key="5">
    <source>
        <dbReference type="ARBA" id="ARBA00022692"/>
    </source>
</evidence>
<evidence type="ECO:0000256" key="3">
    <source>
        <dbReference type="ARBA" id="ARBA00022452"/>
    </source>
</evidence>
<evidence type="ECO:0000256" key="8">
    <source>
        <dbReference type="ARBA" id="ARBA00023114"/>
    </source>
</evidence>
<keyword evidence="3" id="KW-1134">Transmembrane beta strand</keyword>
<evidence type="ECO:0000313" key="13">
    <source>
        <dbReference type="Proteomes" id="UP001320460"/>
    </source>
</evidence>
<keyword evidence="8" id="KW-0626">Porin</keyword>
<proteinExistence type="predicted"/>
<evidence type="ECO:0000256" key="7">
    <source>
        <dbReference type="ARBA" id="ARBA00023065"/>
    </source>
</evidence>
<evidence type="ECO:0000256" key="4">
    <source>
        <dbReference type="ARBA" id="ARBA00022597"/>
    </source>
</evidence>
<dbReference type="PANTHER" id="PTHR38105:SF2">
    <property type="entry name" value="N-ACETYLNEURAMINIC ACID OUTER MEMBRANE CHANNEL PROTEIN NANC-RELATED"/>
    <property type="match status" value="1"/>
</dbReference>
<gene>
    <name evidence="12" type="ORF">PDTA9734_53250</name>
</gene>
<keyword evidence="9" id="KW-0472">Membrane</keyword>
<dbReference type="SUPFAM" id="SSF56935">
    <property type="entry name" value="Porins"/>
    <property type="match status" value="1"/>
</dbReference>
<dbReference type="Gene3D" id="2.40.160.40">
    <property type="entry name" value="monomeric porin ompg"/>
    <property type="match status" value="1"/>
</dbReference>
<protein>
    <submittedName>
        <fullName evidence="12">Porin</fullName>
    </submittedName>
</protein>
<reference evidence="12 13" key="1">
    <citation type="submission" date="2021-12" db="EMBL/GenBank/DDBJ databases">
        <title>Complete genome sequence of Phytobacter diazotrophicus TA9734.</title>
        <authorList>
            <person name="Kubota H."/>
            <person name="Nakayama Y."/>
            <person name="Ariyoshi T."/>
        </authorList>
    </citation>
    <scope>NUCLEOTIDE SEQUENCE [LARGE SCALE GENOMIC DNA]</scope>
    <source>
        <strain evidence="12 13">TA9734</strain>
    </source>
</reference>
<evidence type="ECO:0000256" key="1">
    <source>
        <dbReference type="ARBA" id="ARBA00004442"/>
    </source>
</evidence>
<evidence type="ECO:0000256" key="6">
    <source>
        <dbReference type="ARBA" id="ARBA00022729"/>
    </source>
</evidence>
<dbReference type="EMBL" id="AP025334">
    <property type="protein sequence ID" value="BDD53838.1"/>
    <property type="molecule type" value="Genomic_DNA"/>
</dbReference>
<dbReference type="PANTHER" id="PTHR38105">
    <property type="entry name" value="OUTER MEMBRANE PROTEIN-RELATED-RELATED"/>
    <property type="match status" value="1"/>
</dbReference>
<keyword evidence="2" id="KW-0813">Transport</keyword>
<comment type="subcellular location">
    <subcellularLocation>
        <location evidence="1">Cell outer membrane</location>
    </subcellularLocation>
</comment>
<keyword evidence="5" id="KW-0812">Transmembrane</keyword>
<keyword evidence="13" id="KW-1185">Reference proteome</keyword>
<feature type="signal peptide" evidence="11">
    <location>
        <begin position="1"/>
        <end position="22"/>
    </location>
</feature>
<feature type="chain" id="PRO_5046765929" evidence="11">
    <location>
        <begin position="23"/>
        <end position="232"/>
    </location>
</feature>
<evidence type="ECO:0000256" key="2">
    <source>
        <dbReference type="ARBA" id="ARBA00022448"/>
    </source>
</evidence>
<keyword evidence="7" id="KW-0406">Ion transport</keyword>
<evidence type="ECO:0000256" key="9">
    <source>
        <dbReference type="ARBA" id="ARBA00023136"/>
    </source>
</evidence>
<dbReference type="RefSeq" id="WP_039077345.1">
    <property type="nucleotide sequence ID" value="NZ_AP025334.1"/>
</dbReference>
<evidence type="ECO:0000313" key="12">
    <source>
        <dbReference type="EMBL" id="BDD53838.1"/>
    </source>
</evidence>
<dbReference type="Pfam" id="PF06178">
    <property type="entry name" value="KdgM"/>
    <property type="match status" value="1"/>
</dbReference>
<dbReference type="InterPro" id="IPR053713">
    <property type="entry name" value="Bact_OM_Channel_sf"/>
</dbReference>
<dbReference type="Proteomes" id="UP001320460">
    <property type="component" value="Chromosome"/>
</dbReference>